<dbReference type="AlphaFoldDB" id="A0A399D2T5"/>
<comment type="caution">
    <text evidence="2">The sequence shown here is derived from an EMBL/GenBank/DDBJ whole genome shotgun (WGS) entry which is preliminary data.</text>
</comment>
<dbReference type="RefSeq" id="WP_119348781.1">
    <property type="nucleotide sequence ID" value="NZ_QWET01000003.1"/>
</dbReference>
<name>A0A399D2T5_9BACT</name>
<dbReference type="EMBL" id="QWET01000003">
    <property type="protein sequence ID" value="RIH66194.1"/>
    <property type="molecule type" value="Genomic_DNA"/>
</dbReference>
<dbReference type="Proteomes" id="UP000266441">
    <property type="component" value="Unassembled WGS sequence"/>
</dbReference>
<dbReference type="InterPro" id="IPR014966">
    <property type="entry name" value="FRG-dom"/>
</dbReference>
<organism evidence="2 3">
    <name type="scientific">Mariniphaga sediminis</name>
    <dbReference type="NCBI Taxonomy" id="1628158"/>
    <lineage>
        <taxon>Bacteria</taxon>
        <taxon>Pseudomonadati</taxon>
        <taxon>Bacteroidota</taxon>
        <taxon>Bacteroidia</taxon>
        <taxon>Marinilabiliales</taxon>
        <taxon>Prolixibacteraceae</taxon>
        <taxon>Mariniphaga</taxon>
    </lineage>
</organism>
<dbReference type="OrthoDB" id="9816036at2"/>
<dbReference type="SMART" id="SM00901">
    <property type="entry name" value="FRG"/>
    <property type="match status" value="1"/>
</dbReference>
<reference evidence="2 3" key="1">
    <citation type="journal article" date="2015" name="Int. J. Syst. Evol. Microbiol.">
        <title>Mariniphaga sediminis sp. nov., isolated from coastal sediment.</title>
        <authorList>
            <person name="Wang F.Q."/>
            <person name="Shen Q.Y."/>
            <person name="Chen G.J."/>
            <person name="Du Z.J."/>
        </authorList>
    </citation>
    <scope>NUCLEOTIDE SEQUENCE [LARGE SCALE GENOMIC DNA]</scope>
    <source>
        <strain evidence="2 3">SY21</strain>
    </source>
</reference>
<sequence>MKLQEYSTLDEKEEFFINGKTKISVNITSIFKKLKEFETEGTNFIFRGCGEAKYRMYNSAQRVYITQELHKQVPPDSISEHYNKFVSESIQSCKQWNDGVVKRLLEDSGINENNSLAYLSYMQHYGVPTPFLDFTYNPYVALYIAIDDISFTPSENEIDNYFSLYYTYTDATAFKMWENVFDNRFNSQEIPYEQVAENEMSIILPSSEIYKVINNVNIINQKGLFLYNNHPWYPLEHQYKEFAAYVKKEMGEEKWDMLLLHDTIAGCFNIHKSLIPAIKKQLKSEGIDKKYVYPDMKDFTEQVSSEGILNCLTLKK</sequence>
<dbReference type="Pfam" id="PF08867">
    <property type="entry name" value="FRG"/>
    <property type="match status" value="1"/>
</dbReference>
<evidence type="ECO:0000259" key="1">
    <source>
        <dbReference type="SMART" id="SM00901"/>
    </source>
</evidence>
<gene>
    <name evidence="2" type="ORF">D1164_04595</name>
</gene>
<keyword evidence="3" id="KW-1185">Reference proteome</keyword>
<accession>A0A399D2T5</accession>
<evidence type="ECO:0000313" key="2">
    <source>
        <dbReference type="EMBL" id="RIH66194.1"/>
    </source>
</evidence>
<proteinExistence type="predicted"/>
<feature type="domain" description="FRG" evidence="1">
    <location>
        <begin position="40"/>
        <end position="163"/>
    </location>
</feature>
<evidence type="ECO:0000313" key="3">
    <source>
        <dbReference type="Proteomes" id="UP000266441"/>
    </source>
</evidence>
<protein>
    <submittedName>
        <fullName evidence="2">FRG domain-containing protein</fullName>
    </submittedName>
</protein>